<feature type="compositionally biased region" description="Low complexity" evidence="1">
    <location>
        <begin position="115"/>
        <end position="132"/>
    </location>
</feature>
<dbReference type="Pfam" id="PF00226">
    <property type="entry name" value="DnaJ"/>
    <property type="match status" value="1"/>
</dbReference>
<evidence type="ECO:0000256" key="1">
    <source>
        <dbReference type="SAM" id="MobiDB-lite"/>
    </source>
</evidence>
<feature type="domain" description="J" evidence="2">
    <location>
        <begin position="592"/>
        <end position="654"/>
    </location>
</feature>
<dbReference type="AlphaFoldDB" id="A0A813GCC8"/>
<feature type="compositionally biased region" description="Basic and acidic residues" evidence="1">
    <location>
        <begin position="724"/>
        <end position="733"/>
    </location>
</feature>
<sequence>MPDLRPGGEGMLDTLLARARIEQGIPKLLVKVNPEAAHNFSGKNLSEVTLKKPGSLRGHVAVLHLSAPVPPGEILLSLKLAELLELAEGDQVEILHSERAPRRDCRRSNQARPLPAAAGAAAAQGDSPPGSSRYSEPQLPDLLGTSPLPQCNLPQQMPQQLPQQQQEQLPQQLPQQERSWAQPPPLLKVSSLGSGRPAFESRGGDSSSPSSSPLERGPTSGNAVPPGEDADAEGRPGDPSVAEADLFRLSAPQPAFAAGVEGVPDRTAVSSSCPIPPQPVVREPEDPPSPAKPSALVPLRTLFTDCAGSVGPTPRSRRNTTLLRRGSATLGALCVQAREEEDTPLGPAAAEPWQPVPDHWFPPLDTGGGLERSELGVEITVEVRQWLIGASTGLQCSQVVLDRSLTVLSNFKLASGCQLEVLGGPLGAMIGGYSDSDWLHEEVFSKQPAEAVSEAFHLLGFQSRTNGDWSAYVTEEISLAYRRQCLRGHPSRGGPSKNYLKLQVAMELVRAFCGEAGPLKAVQAFAPKTFVLDDLALARELQLSAQQVEEEAGSLSSERLEELNRALDEYILRQMCFKSEIVHEIARLHENSAYSILGVSADASDSDIKKAYRLVAMQCHPDKGGDKADFQELHDAYEKIMGQRRASVAADRGGAASDCPSDVSDAEEDAAAKSKNDGAKDAESKGKGEAGLDDTPMHGDSGDEGEDEEAPPQLDLTTAMQPRLADEARPSPR</sequence>
<feature type="region of interest" description="Disordered" evidence="1">
    <location>
        <begin position="261"/>
        <end position="292"/>
    </location>
</feature>
<comment type="caution">
    <text evidence="3">The sequence shown here is derived from an EMBL/GenBank/DDBJ whole genome shotgun (WGS) entry which is preliminary data.</text>
</comment>
<dbReference type="EMBL" id="CAJNNV010028480">
    <property type="protein sequence ID" value="CAE8624754.1"/>
    <property type="molecule type" value="Genomic_DNA"/>
</dbReference>
<dbReference type="OrthoDB" id="445556at2759"/>
<name>A0A813GCC8_POLGL</name>
<dbReference type="SUPFAM" id="SSF46565">
    <property type="entry name" value="Chaperone J-domain"/>
    <property type="match status" value="1"/>
</dbReference>
<dbReference type="Proteomes" id="UP000654075">
    <property type="component" value="Unassembled WGS sequence"/>
</dbReference>
<dbReference type="InterPro" id="IPR050817">
    <property type="entry name" value="DjlA_DnaK_co-chaperone"/>
</dbReference>
<protein>
    <recommendedName>
        <fullName evidence="2">J domain-containing protein</fullName>
    </recommendedName>
</protein>
<dbReference type="InterPro" id="IPR001623">
    <property type="entry name" value="DnaJ_domain"/>
</dbReference>
<feature type="region of interest" description="Disordered" evidence="1">
    <location>
        <begin position="648"/>
        <end position="733"/>
    </location>
</feature>
<dbReference type="CDD" id="cd06257">
    <property type="entry name" value="DnaJ"/>
    <property type="match status" value="1"/>
</dbReference>
<feature type="compositionally biased region" description="Basic and acidic residues" evidence="1">
    <location>
        <begin position="98"/>
        <end position="107"/>
    </location>
</feature>
<evidence type="ECO:0000313" key="4">
    <source>
        <dbReference type="Proteomes" id="UP000654075"/>
    </source>
</evidence>
<gene>
    <name evidence="3" type="ORF">PGLA1383_LOCUS41859</name>
</gene>
<organism evidence="3 4">
    <name type="scientific">Polarella glacialis</name>
    <name type="common">Dinoflagellate</name>
    <dbReference type="NCBI Taxonomy" id="89957"/>
    <lineage>
        <taxon>Eukaryota</taxon>
        <taxon>Sar</taxon>
        <taxon>Alveolata</taxon>
        <taxon>Dinophyceae</taxon>
        <taxon>Suessiales</taxon>
        <taxon>Suessiaceae</taxon>
        <taxon>Polarella</taxon>
    </lineage>
</organism>
<dbReference type="SMART" id="SM00271">
    <property type="entry name" value="DnaJ"/>
    <property type="match status" value="1"/>
</dbReference>
<feature type="region of interest" description="Disordered" evidence="1">
    <location>
        <begin position="98"/>
        <end position="240"/>
    </location>
</feature>
<dbReference type="Gene3D" id="1.10.287.110">
    <property type="entry name" value="DnaJ domain"/>
    <property type="match status" value="1"/>
</dbReference>
<evidence type="ECO:0000313" key="3">
    <source>
        <dbReference type="EMBL" id="CAE8624754.1"/>
    </source>
</evidence>
<proteinExistence type="predicted"/>
<dbReference type="PROSITE" id="PS50076">
    <property type="entry name" value="DNAJ_2"/>
    <property type="match status" value="1"/>
</dbReference>
<feature type="compositionally biased region" description="Low complexity" evidence="1">
    <location>
        <begin position="147"/>
        <end position="176"/>
    </location>
</feature>
<accession>A0A813GCC8</accession>
<feature type="compositionally biased region" description="Basic and acidic residues" evidence="1">
    <location>
        <begin position="670"/>
        <end position="701"/>
    </location>
</feature>
<reference evidence="3" key="1">
    <citation type="submission" date="2021-02" db="EMBL/GenBank/DDBJ databases">
        <authorList>
            <person name="Dougan E. K."/>
            <person name="Rhodes N."/>
            <person name="Thang M."/>
            <person name="Chan C."/>
        </authorList>
    </citation>
    <scope>NUCLEOTIDE SEQUENCE</scope>
</reference>
<dbReference type="PRINTS" id="PR00625">
    <property type="entry name" value="JDOMAIN"/>
</dbReference>
<dbReference type="PANTHER" id="PTHR24074">
    <property type="entry name" value="CO-CHAPERONE PROTEIN DJLA"/>
    <property type="match status" value="1"/>
</dbReference>
<keyword evidence="4" id="KW-1185">Reference proteome</keyword>
<evidence type="ECO:0000259" key="2">
    <source>
        <dbReference type="PROSITE" id="PS50076"/>
    </source>
</evidence>
<dbReference type="InterPro" id="IPR036869">
    <property type="entry name" value="J_dom_sf"/>
</dbReference>